<organism evidence="8 9">
    <name type="scientific">Candidatus Defluviicoccus seviourii</name>
    <dbReference type="NCBI Taxonomy" id="2565273"/>
    <lineage>
        <taxon>Bacteria</taxon>
        <taxon>Pseudomonadati</taxon>
        <taxon>Pseudomonadota</taxon>
        <taxon>Alphaproteobacteria</taxon>
        <taxon>Rhodospirillales</taxon>
        <taxon>Rhodospirillaceae</taxon>
        <taxon>Defluviicoccus</taxon>
    </lineage>
</organism>
<feature type="transmembrane region" description="Helical" evidence="6">
    <location>
        <begin position="103"/>
        <end position="125"/>
    </location>
</feature>
<keyword evidence="9" id="KW-1185">Reference proteome</keyword>
<dbReference type="Proteomes" id="UP000326641">
    <property type="component" value="Unassembled WGS sequence"/>
</dbReference>
<accession>A0A564WGJ7</accession>
<feature type="transmembrane region" description="Helical" evidence="6">
    <location>
        <begin position="304"/>
        <end position="322"/>
    </location>
</feature>
<comment type="subcellular location">
    <subcellularLocation>
        <location evidence="1">Endomembrane system</location>
        <topology evidence="1">Multi-pass membrane protein</topology>
    </subcellularLocation>
</comment>
<dbReference type="InterPro" id="IPR036259">
    <property type="entry name" value="MFS_trans_sf"/>
</dbReference>
<keyword evidence="5 6" id="KW-0472">Membrane</keyword>
<keyword evidence="4 6" id="KW-1133">Transmembrane helix</keyword>
<dbReference type="EMBL" id="UXAT02000051">
    <property type="protein sequence ID" value="VUX47582.1"/>
    <property type="molecule type" value="Genomic_DNA"/>
</dbReference>
<feature type="transmembrane region" description="Helical" evidence="6">
    <location>
        <begin position="46"/>
        <end position="67"/>
    </location>
</feature>
<evidence type="ECO:0000313" key="9">
    <source>
        <dbReference type="Proteomes" id="UP000326641"/>
    </source>
</evidence>
<feature type="transmembrane region" description="Helical" evidence="6">
    <location>
        <begin position="240"/>
        <end position="262"/>
    </location>
</feature>
<dbReference type="AlphaFoldDB" id="A0A564WGJ7"/>
<dbReference type="GO" id="GO:0022857">
    <property type="term" value="F:transmembrane transporter activity"/>
    <property type="evidence" value="ECO:0007669"/>
    <property type="project" value="InterPro"/>
</dbReference>
<evidence type="ECO:0000259" key="7">
    <source>
        <dbReference type="PROSITE" id="PS50850"/>
    </source>
</evidence>
<keyword evidence="2" id="KW-0813">Transport</keyword>
<dbReference type="InterPro" id="IPR020846">
    <property type="entry name" value="MFS_dom"/>
</dbReference>
<feature type="transmembrane region" description="Helical" evidence="6">
    <location>
        <begin position="274"/>
        <end position="295"/>
    </location>
</feature>
<protein>
    <submittedName>
        <fullName evidence="8">Major facilitator transporter</fullName>
    </submittedName>
</protein>
<evidence type="ECO:0000256" key="5">
    <source>
        <dbReference type="ARBA" id="ARBA00023136"/>
    </source>
</evidence>
<feature type="transmembrane region" description="Helical" evidence="6">
    <location>
        <begin position="393"/>
        <end position="412"/>
    </location>
</feature>
<keyword evidence="3 6" id="KW-0812">Transmembrane</keyword>
<feature type="transmembrane region" description="Helical" evidence="6">
    <location>
        <begin position="328"/>
        <end position="350"/>
    </location>
</feature>
<evidence type="ECO:0000313" key="8">
    <source>
        <dbReference type="EMBL" id="VUX47582.1"/>
    </source>
</evidence>
<name>A0A564WGJ7_9PROT</name>
<proteinExistence type="predicted"/>
<dbReference type="GO" id="GO:0012505">
    <property type="term" value="C:endomembrane system"/>
    <property type="evidence" value="ECO:0007669"/>
    <property type="project" value="UniProtKB-SubCell"/>
</dbReference>
<gene>
    <name evidence="8" type="ORF">DF3PA_60061</name>
</gene>
<evidence type="ECO:0000256" key="1">
    <source>
        <dbReference type="ARBA" id="ARBA00004127"/>
    </source>
</evidence>
<feature type="domain" description="Major facilitator superfamily (MFS) profile" evidence="7">
    <location>
        <begin position="1"/>
        <end position="416"/>
    </location>
</feature>
<dbReference type="InterPro" id="IPR024671">
    <property type="entry name" value="Atg22-like"/>
</dbReference>
<feature type="transmembrane region" description="Helical" evidence="6">
    <location>
        <begin position="146"/>
        <end position="165"/>
    </location>
</feature>
<evidence type="ECO:0000256" key="6">
    <source>
        <dbReference type="SAM" id="Phobius"/>
    </source>
</evidence>
<feature type="transmembrane region" description="Helical" evidence="6">
    <location>
        <begin position="12"/>
        <end position="34"/>
    </location>
</feature>
<feature type="transmembrane region" description="Helical" evidence="6">
    <location>
        <begin position="185"/>
        <end position="204"/>
    </location>
</feature>
<dbReference type="PROSITE" id="PS50850">
    <property type="entry name" value="MFS"/>
    <property type="match status" value="1"/>
</dbReference>
<feature type="transmembrane region" description="Helical" evidence="6">
    <location>
        <begin position="79"/>
        <end position="97"/>
    </location>
</feature>
<dbReference type="PANTHER" id="PTHR23519">
    <property type="entry name" value="AUTOPHAGY-RELATED PROTEIN 22"/>
    <property type="match status" value="1"/>
</dbReference>
<feature type="transmembrane region" description="Helical" evidence="6">
    <location>
        <begin position="362"/>
        <end position="381"/>
    </location>
</feature>
<dbReference type="SUPFAM" id="SSF103473">
    <property type="entry name" value="MFS general substrate transporter"/>
    <property type="match status" value="1"/>
</dbReference>
<dbReference type="PANTHER" id="PTHR23519:SF1">
    <property type="entry name" value="AUTOPHAGY-RELATED PROTEIN 22"/>
    <property type="match status" value="1"/>
</dbReference>
<evidence type="ECO:0000256" key="3">
    <source>
        <dbReference type="ARBA" id="ARBA00022692"/>
    </source>
</evidence>
<evidence type="ECO:0000256" key="2">
    <source>
        <dbReference type="ARBA" id="ARBA00022448"/>
    </source>
</evidence>
<sequence length="427" mass="44716">MNPARAQFAWCSLDWANSAFPTVIITFVFAAYFAKAVAADAIAGTAVWSYTISVSMAAVALSGPLLGAIADAGGRRKPWVLGFSLVCIAATALLWFAVPQSSIVIVVLALVAIANYGFETSIIFYNAMLPDVAPPERIGRISGWGWALGYCGGLVCLALCLVLLVQPDPPLFGLDRAEAEPVRATALFVAGWYLIFLIPFLVLVPDRAATGIGASAAARQGIKTLVSTVRHLRRYRQVGLYLLAHMIYTDGLNTLFGIGGIYAAVTFGMGFNEILVFGIALNVAAGAGAFAFGWVDDWIGPKRTLIIALAAMIAIGAGLIVAADVTWFWVLALALSLFFGPAQSASRTLMARLAPPKLEAEMFGLYALSGKATAFLGPALFGWVTQLAGNQRAGLATILVLFIAGLGLLVPVREPVIGANGGSGASA</sequence>
<comment type="caution">
    <text evidence="8">The sequence shown here is derived from an EMBL/GenBank/DDBJ whole genome shotgun (WGS) entry which is preliminary data.</text>
</comment>
<dbReference type="Pfam" id="PF11700">
    <property type="entry name" value="ATG22"/>
    <property type="match status" value="1"/>
</dbReference>
<evidence type="ECO:0000256" key="4">
    <source>
        <dbReference type="ARBA" id="ARBA00022989"/>
    </source>
</evidence>
<reference evidence="8" key="1">
    <citation type="submission" date="2018-11" db="EMBL/GenBank/DDBJ databases">
        <authorList>
            <person name="Onetto C."/>
        </authorList>
    </citation>
    <scope>NUCLEOTIDE SEQUENCE [LARGE SCALE GENOMIC DNA]</scope>
</reference>
<dbReference type="Gene3D" id="1.20.1250.20">
    <property type="entry name" value="MFS general substrate transporter like domains"/>
    <property type="match status" value="1"/>
</dbReference>
<dbReference type="InterPro" id="IPR050495">
    <property type="entry name" value="ATG22/LtaA_families"/>
</dbReference>